<dbReference type="GeneID" id="31365409"/>
<evidence type="ECO:0000313" key="1">
    <source>
        <dbReference type="EMBL" id="EFA76632.1"/>
    </source>
</evidence>
<evidence type="ECO:0000313" key="2">
    <source>
        <dbReference type="Proteomes" id="UP000001396"/>
    </source>
</evidence>
<sequence length="232" mass="26668">MEEDEEANVGTGLFHFQNPYSVDDEDFTICTFYEVMHYIITMVFFIIQHMIKDKIQAEIPFSTKYHQSLSNEQVISLCNVQFNDTIDINICREFSSSNILDGIIIPENNSGGSDSNLMCNNIQLRGTNILNVIPCITLNKNEHSLKIIKSFDIEVLSKPIIKSNVVILGVIPHREKDIVDSNILVRNLFVFNITKDLEIDMKVSDNNWDFSYLGNQINYDGLISYWQILTFP</sequence>
<organism evidence="1 2">
    <name type="scientific">Heterostelium pallidum (strain ATCC 26659 / Pp 5 / PN500)</name>
    <name type="common">Cellular slime mold</name>
    <name type="synonym">Polysphondylium pallidum</name>
    <dbReference type="NCBI Taxonomy" id="670386"/>
    <lineage>
        <taxon>Eukaryota</taxon>
        <taxon>Amoebozoa</taxon>
        <taxon>Evosea</taxon>
        <taxon>Eumycetozoa</taxon>
        <taxon>Dictyostelia</taxon>
        <taxon>Acytosteliales</taxon>
        <taxon>Acytosteliaceae</taxon>
        <taxon>Heterostelium</taxon>
    </lineage>
</organism>
<accession>D3BPL2</accession>
<dbReference type="EMBL" id="ADBJ01000045">
    <property type="protein sequence ID" value="EFA76632.1"/>
    <property type="molecule type" value="Genomic_DNA"/>
</dbReference>
<dbReference type="OMA" id="NICREFS"/>
<protein>
    <submittedName>
        <fullName evidence="1">Uncharacterized protein</fullName>
    </submittedName>
</protein>
<reference evidence="1 2" key="1">
    <citation type="journal article" date="2011" name="Genome Res.">
        <title>Phylogeny-wide analysis of social amoeba genomes highlights ancient origins for complex intercellular communication.</title>
        <authorList>
            <person name="Heidel A.J."/>
            <person name="Lawal H.M."/>
            <person name="Felder M."/>
            <person name="Schilde C."/>
            <person name="Helps N.R."/>
            <person name="Tunggal B."/>
            <person name="Rivero F."/>
            <person name="John U."/>
            <person name="Schleicher M."/>
            <person name="Eichinger L."/>
            <person name="Platzer M."/>
            <person name="Noegel A.A."/>
            <person name="Schaap P."/>
            <person name="Gloeckner G."/>
        </authorList>
    </citation>
    <scope>NUCLEOTIDE SEQUENCE [LARGE SCALE GENOMIC DNA]</scope>
    <source>
        <strain evidence="2">ATCC 26659 / Pp 5 / PN500</strain>
    </source>
</reference>
<keyword evidence="2" id="KW-1185">Reference proteome</keyword>
<proteinExistence type="predicted"/>
<dbReference type="Proteomes" id="UP000001396">
    <property type="component" value="Unassembled WGS sequence"/>
</dbReference>
<gene>
    <name evidence="1" type="ORF">PPL_09937</name>
</gene>
<dbReference type="AlphaFoldDB" id="D3BPL2"/>
<name>D3BPL2_HETP5</name>
<comment type="caution">
    <text evidence="1">The sequence shown here is derived from an EMBL/GenBank/DDBJ whole genome shotgun (WGS) entry which is preliminary data.</text>
</comment>
<dbReference type="InParanoid" id="D3BPL2"/>
<dbReference type="RefSeq" id="XP_020428764.1">
    <property type="nucleotide sequence ID" value="XM_020580724.1"/>
</dbReference>